<comment type="miscellaneous">
    <text evidence="2">Reaction mechanism of ThiL seems to utilize a direct, inline transfer of the gamma-phosphate of ATP to TMP rather than a phosphorylated enzyme intermediate.</text>
</comment>
<organism evidence="4 5">
    <name type="scientific">Desulfovibrio desulfuricans</name>
    <dbReference type="NCBI Taxonomy" id="876"/>
    <lineage>
        <taxon>Bacteria</taxon>
        <taxon>Pseudomonadati</taxon>
        <taxon>Thermodesulfobacteriota</taxon>
        <taxon>Desulfovibrionia</taxon>
        <taxon>Desulfovibrionales</taxon>
        <taxon>Desulfovibrionaceae</taxon>
        <taxon>Desulfovibrio</taxon>
    </lineage>
</organism>
<dbReference type="Gene3D" id="3.90.650.10">
    <property type="entry name" value="PurM-like C-terminal domain"/>
    <property type="match status" value="1"/>
</dbReference>
<feature type="binding site" evidence="2">
    <location>
        <position position="89"/>
    </location>
    <ligand>
        <name>Mg(2+)</name>
        <dbReference type="ChEBI" id="CHEBI:18420"/>
        <label>3</label>
    </ligand>
</feature>
<dbReference type="InterPro" id="IPR016188">
    <property type="entry name" value="PurM-like_N"/>
</dbReference>
<feature type="binding site" evidence="2">
    <location>
        <position position="233"/>
    </location>
    <ligand>
        <name>Mg(2+)</name>
        <dbReference type="ChEBI" id="CHEBI:18420"/>
        <label>3</label>
    </ligand>
</feature>
<dbReference type="NCBIfam" id="TIGR01379">
    <property type="entry name" value="thiL"/>
    <property type="match status" value="1"/>
</dbReference>
<dbReference type="Pfam" id="PF00586">
    <property type="entry name" value="AIRS"/>
    <property type="match status" value="1"/>
</dbReference>
<dbReference type="EMBL" id="FPIW01000007">
    <property type="protein sequence ID" value="SFW27880.1"/>
    <property type="molecule type" value="Genomic_DNA"/>
</dbReference>
<feature type="binding site" evidence="2">
    <location>
        <position position="298"/>
    </location>
    <ligand>
        <name>substrate</name>
    </ligand>
</feature>
<dbReference type="CDD" id="cd02194">
    <property type="entry name" value="ThiL"/>
    <property type="match status" value="1"/>
</dbReference>
<feature type="binding site" evidence="2">
    <location>
        <position position="235"/>
    </location>
    <ligand>
        <name>ATP</name>
        <dbReference type="ChEBI" id="CHEBI:30616"/>
    </ligand>
</feature>
<accession>A0AA94L1H4</accession>
<protein>
    <recommendedName>
        <fullName evidence="2">Thiamine-monophosphate kinase</fullName>
        <shortName evidence="2">TMP kinase</shortName>
        <shortName evidence="2">Thiamine-phosphate kinase</shortName>
        <ecNumber evidence="2">2.7.4.16</ecNumber>
    </recommendedName>
</protein>
<keyword evidence="1 2" id="KW-0784">Thiamine biosynthesis</keyword>
<gene>
    <name evidence="2" type="primary">thiL</name>
    <name evidence="4" type="ORF">SAMN02910291_00679</name>
</gene>
<feature type="binding site" evidence="2">
    <location>
        <position position="45"/>
    </location>
    <ligand>
        <name>Mg(2+)</name>
        <dbReference type="ChEBI" id="CHEBI:18420"/>
        <label>3</label>
    </ligand>
</feature>
<feature type="binding site" evidence="2">
    <location>
        <position position="163"/>
    </location>
    <ligand>
        <name>ATP</name>
        <dbReference type="ChEBI" id="CHEBI:30616"/>
    </ligand>
</feature>
<dbReference type="RefSeq" id="WP_072311379.1">
    <property type="nucleotide sequence ID" value="NZ_FPIW01000007.1"/>
</dbReference>
<sequence length="356" mass="37292">MVPSPVPGGSAATSAVPLSEDRILACLAGYFPQTHPSLLLGRGDDCAVLKAEKPLCVSSDLFLEDIHFRRNYFTPEDTGYKALAVNVSDLAGCGARPLAFTLCLGLPAWVDMDWLNRFFSGMAELAGKHRIALAGGDLSRSTSLHISITVWGEAAEPGSFLARGGSMPGDILFLVGPLGLARAGLALLEEQGREALHHWPAACAAHLRPVPQVDAGLMLSRAGYNARPPALMDLSDGILRDLPRLLGLSGELSATCPEKCTGLGAEIVLPRGRLHPEVLRYAAAMGKNPVYEALLGGEDYALLGSCAPDMLPPLHAAIPGLFSIGVVTSGGGIVCNNEPLEKLGGGFDHFDAGQDA</sequence>
<feature type="domain" description="PurM-like N-terminal" evidence="3">
    <location>
        <begin position="43"/>
        <end position="153"/>
    </location>
</feature>
<dbReference type="GO" id="GO:0009030">
    <property type="term" value="F:thiamine-phosphate kinase activity"/>
    <property type="evidence" value="ECO:0007669"/>
    <property type="project" value="UniProtKB-UniRule"/>
</dbReference>
<dbReference type="PIRSF" id="PIRSF005303">
    <property type="entry name" value="Thiam_monoph_kin"/>
    <property type="match status" value="1"/>
</dbReference>
<feature type="binding site" evidence="2">
    <location>
        <position position="58"/>
    </location>
    <ligand>
        <name>Mg(2+)</name>
        <dbReference type="ChEBI" id="CHEBI:18420"/>
        <label>4</label>
    </ligand>
</feature>
<feature type="binding site" evidence="2">
    <location>
        <position position="89"/>
    </location>
    <ligand>
        <name>Mg(2+)</name>
        <dbReference type="ChEBI" id="CHEBI:18420"/>
        <label>4</label>
    </ligand>
</feature>
<keyword evidence="2" id="KW-0479">Metal-binding</keyword>
<dbReference type="InterPro" id="IPR036921">
    <property type="entry name" value="PurM-like_N_sf"/>
</dbReference>
<dbReference type="SUPFAM" id="SSF56042">
    <property type="entry name" value="PurM C-terminal domain-like"/>
    <property type="match status" value="1"/>
</dbReference>
<feature type="binding site" evidence="2">
    <location>
        <position position="67"/>
    </location>
    <ligand>
        <name>substrate</name>
    </ligand>
</feature>
<dbReference type="HAMAP" id="MF_02128">
    <property type="entry name" value="TMP_kinase"/>
    <property type="match status" value="1"/>
</dbReference>
<dbReference type="Gene3D" id="3.30.1330.10">
    <property type="entry name" value="PurM-like, N-terminal domain"/>
    <property type="match status" value="1"/>
</dbReference>
<feature type="binding site" evidence="2">
    <location>
        <position position="347"/>
    </location>
    <ligand>
        <name>substrate</name>
    </ligand>
</feature>
<name>A0AA94L1H4_DESDE</name>
<dbReference type="GO" id="GO:0005524">
    <property type="term" value="F:ATP binding"/>
    <property type="evidence" value="ECO:0007669"/>
    <property type="project" value="UniProtKB-UniRule"/>
</dbReference>
<feature type="binding site" evidence="2">
    <location>
        <position position="60"/>
    </location>
    <ligand>
        <name>Mg(2+)</name>
        <dbReference type="ChEBI" id="CHEBI:18420"/>
        <label>1</label>
    </ligand>
</feature>
<proteinExistence type="inferred from homology"/>
<feature type="binding site" evidence="2">
    <location>
        <position position="60"/>
    </location>
    <ligand>
        <name>Mg(2+)</name>
        <dbReference type="ChEBI" id="CHEBI:18420"/>
        <label>2</label>
    </ligand>
</feature>
<comment type="caution">
    <text evidence="2">Lacks conserved residue(s) required for the propagation of feature annotation.</text>
</comment>
<dbReference type="GO" id="GO:0000287">
    <property type="term" value="F:magnesium ion binding"/>
    <property type="evidence" value="ECO:0007669"/>
    <property type="project" value="UniProtKB-UniRule"/>
</dbReference>
<reference evidence="5" key="1">
    <citation type="submission" date="2016-11" db="EMBL/GenBank/DDBJ databases">
        <authorList>
            <person name="Jaros S."/>
            <person name="Januszkiewicz K."/>
            <person name="Wedrychowicz H."/>
        </authorList>
    </citation>
    <scope>NUCLEOTIDE SEQUENCE [LARGE SCALE GENOMIC DNA]</scope>
    <source>
        <strain evidence="5">DSM 7057</strain>
    </source>
</reference>
<comment type="pathway">
    <text evidence="2">Cofactor biosynthesis; thiamine diphosphate biosynthesis; thiamine diphosphate from thiamine phosphate: step 1/1.</text>
</comment>
<dbReference type="InterPro" id="IPR036676">
    <property type="entry name" value="PurM-like_C_sf"/>
</dbReference>
<dbReference type="PANTHER" id="PTHR30270">
    <property type="entry name" value="THIAMINE-MONOPHOSPHATE KINASE"/>
    <property type="match status" value="1"/>
</dbReference>
<evidence type="ECO:0000313" key="5">
    <source>
        <dbReference type="Proteomes" id="UP000182680"/>
    </source>
</evidence>
<evidence type="ECO:0000256" key="1">
    <source>
        <dbReference type="ARBA" id="ARBA00022977"/>
    </source>
</evidence>
<keyword evidence="2" id="KW-0067">ATP-binding</keyword>
<dbReference type="SUPFAM" id="SSF55326">
    <property type="entry name" value="PurM N-terminal domain-like"/>
    <property type="match status" value="1"/>
</dbReference>
<comment type="function">
    <text evidence="2">Catalyzes the ATP-dependent phosphorylation of thiamine-monophosphate (TMP) to form thiamine-pyrophosphate (TPP), the active form of vitamin B1.</text>
</comment>
<dbReference type="InterPro" id="IPR006283">
    <property type="entry name" value="ThiL-like"/>
</dbReference>
<comment type="catalytic activity">
    <reaction evidence="2">
        <text>thiamine phosphate + ATP = thiamine diphosphate + ADP</text>
        <dbReference type="Rhea" id="RHEA:15913"/>
        <dbReference type="ChEBI" id="CHEBI:30616"/>
        <dbReference type="ChEBI" id="CHEBI:37575"/>
        <dbReference type="ChEBI" id="CHEBI:58937"/>
        <dbReference type="ChEBI" id="CHEBI:456216"/>
        <dbReference type="EC" id="2.7.4.16"/>
    </reaction>
</comment>
<feature type="binding site" evidence="2">
    <location>
        <position position="59"/>
    </location>
    <ligand>
        <name>Mg(2+)</name>
        <dbReference type="ChEBI" id="CHEBI:18420"/>
        <label>1</label>
    </ligand>
</feature>
<keyword evidence="2" id="KW-0547">Nucleotide-binding</keyword>
<dbReference type="GO" id="GO:0009228">
    <property type="term" value="P:thiamine biosynthetic process"/>
    <property type="evidence" value="ECO:0007669"/>
    <property type="project" value="UniProtKB-KW"/>
</dbReference>
<feature type="binding site" evidence="2">
    <location>
        <position position="89"/>
    </location>
    <ligand>
        <name>Mg(2+)</name>
        <dbReference type="ChEBI" id="CHEBI:18420"/>
        <label>2</label>
    </ligand>
</feature>
<dbReference type="EC" id="2.7.4.16" evidence="2"/>
<dbReference type="AlphaFoldDB" id="A0AA94L1H4"/>
<keyword evidence="2" id="KW-0460">Magnesium</keyword>
<comment type="caution">
    <text evidence="4">The sequence shown here is derived from an EMBL/GenBank/DDBJ whole genome shotgun (WGS) entry which is preliminary data.</text>
</comment>
<keyword evidence="2" id="KW-0808">Transferase</keyword>
<feature type="binding site" evidence="2">
    <location>
        <position position="45"/>
    </location>
    <ligand>
        <name>Mg(2+)</name>
        <dbReference type="ChEBI" id="CHEBI:18420"/>
        <label>4</label>
    </ligand>
</feature>
<feature type="binding site" evidence="2">
    <location>
        <begin position="136"/>
        <end position="137"/>
    </location>
    <ligand>
        <name>ATP</name>
        <dbReference type="ChEBI" id="CHEBI:30616"/>
    </ligand>
</feature>
<evidence type="ECO:0000256" key="2">
    <source>
        <dbReference type="HAMAP-Rule" id="MF_02128"/>
    </source>
</evidence>
<feature type="binding site" evidence="2">
    <location>
        <position position="137"/>
    </location>
    <ligand>
        <name>Mg(2+)</name>
        <dbReference type="ChEBI" id="CHEBI:18420"/>
        <label>1</label>
    </ligand>
</feature>
<evidence type="ECO:0000313" key="4">
    <source>
        <dbReference type="EMBL" id="SFW27880.1"/>
    </source>
</evidence>
<dbReference type="PANTHER" id="PTHR30270:SF0">
    <property type="entry name" value="THIAMINE-MONOPHOSPHATE KINASE"/>
    <property type="match status" value="1"/>
</dbReference>
<dbReference type="GO" id="GO:0009229">
    <property type="term" value="P:thiamine diphosphate biosynthetic process"/>
    <property type="evidence" value="ECO:0007669"/>
    <property type="project" value="UniProtKB-UniRule"/>
</dbReference>
<evidence type="ECO:0000259" key="3">
    <source>
        <dbReference type="Pfam" id="PF00586"/>
    </source>
</evidence>
<feature type="binding site" evidence="2">
    <location>
        <position position="236"/>
    </location>
    <ligand>
        <name>Mg(2+)</name>
        <dbReference type="ChEBI" id="CHEBI:18420"/>
        <label>5</label>
    </ligand>
</feature>
<keyword evidence="2 4" id="KW-0418">Kinase</keyword>
<dbReference type="Proteomes" id="UP000182680">
    <property type="component" value="Unassembled WGS sequence"/>
</dbReference>
<comment type="similarity">
    <text evidence="2">Belongs to the thiamine-monophosphate kinase family.</text>
</comment>